<dbReference type="Gene3D" id="3.40.50.12370">
    <property type="match status" value="1"/>
</dbReference>
<dbReference type="AlphaFoldDB" id="A0A5C5GJY1"/>
<keyword evidence="3" id="KW-1185">Reference proteome</keyword>
<dbReference type="EMBL" id="VFFF01000001">
    <property type="protein sequence ID" value="TNY34131.1"/>
    <property type="molecule type" value="Genomic_DNA"/>
</dbReference>
<dbReference type="OrthoDB" id="9804721at2"/>
<organism evidence="2 3">
    <name type="scientific">Pelagovum pacificum</name>
    <dbReference type="NCBI Taxonomy" id="2588711"/>
    <lineage>
        <taxon>Bacteria</taxon>
        <taxon>Pseudomonadati</taxon>
        <taxon>Pseudomonadota</taxon>
        <taxon>Alphaproteobacteria</taxon>
        <taxon>Rhodobacterales</taxon>
        <taxon>Paracoccaceae</taxon>
        <taxon>Pelagovum</taxon>
    </lineage>
</organism>
<evidence type="ECO:0000313" key="2">
    <source>
        <dbReference type="EMBL" id="TNY34131.1"/>
    </source>
</evidence>
<protein>
    <submittedName>
        <fullName evidence="2">Universal stress protein</fullName>
    </submittedName>
</protein>
<gene>
    <name evidence="2" type="ORF">FHY64_12975</name>
</gene>
<proteinExistence type="predicted"/>
<feature type="region of interest" description="Disordered" evidence="1">
    <location>
        <begin position="1"/>
        <end position="23"/>
    </location>
</feature>
<sequence>MSAGRRHDRQANNAPDKARRDFREETNMDFRTISAVVADKTTDAKALAVATAMARRHRAALNIFCIGVDQMQFEPMSAGSTSLLVTPGPTDAVARAEELEAWVHTVVDFHVPEISVERVILPHIGLETGVGQLVRFSDLVIVSRPYGTEIDSLQSDVLCSALYSGGAPALVVAPNMISALQASTVMIAWDESDACLSAVRKALPFLRTASSVQIVMVEPPFARNPETGSALRLSEMLSRHRVESEVRIVPRTLPRISECLSRYMAENKCDLVVMGGHQPQARFRDVLLGGPTRDMLELTTTPLFMAS</sequence>
<reference evidence="2 3" key="1">
    <citation type="submission" date="2019-06" db="EMBL/GenBank/DDBJ databases">
        <title>Genome of new Rhodobacteraceae sp. SM1903.</title>
        <authorList>
            <person name="Ren X."/>
        </authorList>
    </citation>
    <scope>NUCLEOTIDE SEQUENCE [LARGE SCALE GENOMIC DNA]</scope>
    <source>
        <strain evidence="2 3">SM1903</strain>
    </source>
</reference>
<accession>A0A5C5GJY1</accession>
<comment type="caution">
    <text evidence="2">The sequence shown here is derived from an EMBL/GenBank/DDBJ whole genome shotgun (WGS) entry which is preliminary data.</text>
</comment>
<dbReference type="SUPFAM" id="SSF52402">
    <property type="entry name" value="Adenine nucleotide alpha hydrolases-like"/>
    <property type="match status" value="1"/>
</dbReference>
<evidence type="ECO:0000313" key="3">
    <source>
        <dbReference type="Proteomes" id="UP000314011"/>
    </source>
</evidence>
<name>A0A5C5GJY1_9RHOB</name>
<dbReference type="Proteomes" id="UP000314011">
    <property type="component" value="Unassembled WGS sequence"/>
</dbReference>
<evidence type="ECO:0000256" key="1">
    <source>
        <dbReference type="SAM" id="MobiDB-lite"/>
    </source>
</evidence>